<accession>A0A2T9Y1V2</accession>
<dbReference type="Proteomes" id="UP000245383">
    <property type="component" value="Unassembled WGS sequence"/>
</dbReference>
<feature type="non-terminal residue" evidence="1">
    <location>
        <position position="1"/>
    </location>
</feature>
<gene>
    <name evidence="1" type="ORF">BB561_006761</name>
</gene>
<organism evidence="1 2">
    <name type="scientific">Smittium simulii</name>
    <dbReference type="NCBI Taxonomy" id="133385"/>
    <lineage>
        <taxon>Eukaryota</taxon>
        <taxon>Fungi</taxon>
        <taxon>Fungi incertae sedis</taxon>
        <taxon>Zoopagomycota</taxon>
        <taxon>Kickxellomycotina</taxon>
        <taxon>Harpellomycetes</taxon>
        <taxon>Harpellales</taxon>
        <taxon>Legeriomycetaceae</taxon>
        <taxon>Smittium</taxon>
    </lineage>
</organism>
<evidence type="ECO:0000313" key="1">
    <source>
        <dbReference type="EMBL" id="PVU86264.1"/>
    </source>
</evidence>
<protein>
    <submittedName>
        <fullName evidence="1">Uncharacterized protein</fullName>
    </submittedName>
</protein>
<proteinExistence type="predicted"/>
<evidence type="ECO:0000313" key="2">
    <source>
        <dbReference type="Proteomes" id="UP000245383"/>
    </source>
</evidence>
<reference evidence="1 2" key="1">
    <citation type="journal article" date="2018" name="MBio">
        <title>Comparative Genomics Reveals the Core Gene Toolbox for the Fungus-Insect Symbiosis.</title>
        <authorList>
            <person name="Wang Y."/>
            <person name="Stata M."/>
            <person name="Wang W."/>
            <person name="Stajich J.E."/>
            <person name="White M.M."/>
            <person name="Moncalvo J.M."/>
        </authorList>
    </citation>
    <scope>NUCLEOTIDE SEQUENCE [LARGE SCALE GENOMIC DNA]</scope>
    <source>
        <strain evidence="1 2">SWE-8-4</strain>
    </source>
</reference>
<sequence>HNKNINPLEIHELKQLINKTATSVVAIDYKCTNIKNRYNEKIEKLNNRYVHPTIIKFLENRLQKRPGIEDLAKSIETEILKIEQGHTFDKMQELQLLKDTTFKRYNFN</sequence>
<keyword evidence="2" id="KW-1185">Reference proteome</keyword>
<dbReference type="AlphaFoldDB" id="A0A2T9Y1V2"/>
<comment type="caution">
    <text evidence="1">The sequence shown here is derived from an EMBL/GenBank/DDBJ whole genome shotgun (WGS) entry which is preliminary data.</text>
</comment>
<dbReference type="EMBL" id="MBFR01000699">
    <property type="protein sequence ID" value="PVU86264.1"/>
    <property type="molecule type" value="Genomic_DNA"/>
</dbReference>
<name>A0A2T9Y1V2_9FUNG</name>